<evidence type="ECO:0000313" key="1">
    <source>
        <dbReference type="EMBL" id="MPY66512.1"/>
    </source>
</evidence>
<dbReference type="AlphaFoldDB" id="A0A7X1NVE7"/>
<proteinExistence type="predicted"/>
<protein>
    <submittedName>
        <fullName evidence="1">Uncharacterized protein</fullName>
    </submittedName>
</protein>
<reference evidence="1 2" key="1">
    <citation type="submission" date="2019-10" db="EMBL/GenBank/DDBJ databases">
        <title>Deinococcus sp. isolated from soil.</title>
        <authorList>
            <person name="Li Y."/>
            <person name="Wang J."/>
        </authorList>
    </citation>
    <scope>NUCLEOTIDE SEQUENCE [LARGE SCALE GENOMIC DNA]</scope>
    <source>
        <strain evidence="1 2">SDU3-2</strain>
    </source>
</reference>
<dbReference type="Proteomes" id="UP000484842">
    <property type="component" value="Unassembled WGS sequence"/>
</dbReference>
<organism evidence="1 2">
    <name type="scientific">Deinococcus terrestris</name>
    <dbReference type="NCBI Taxonomy" id="2651870"/>
    <lineage>
        <taxon>Bacteria</taxon>
        <taxon>Thermotogati</taxon>
        <taxon>Deinococcota</taxon>
        <taxon>Deinococci</taxon>
        <taxon>Deinococcales</taxon>
        <taxon>Deinococcaceae</taxon>
        <taxon>Deinococcus</taxon>
    </lineage>
</organism>
<dbReference type="EMBL" id="WBSL01000002">
    <property type="protein sequence ID" value="MPY66512.1"/>
    <property type="molecule type" value="Genomic_DNA"/>
</dbReference>
<accession>A0A7X1NVE7</accession>
<sequence length="127" mass="12597">MLNPPHPFCAPIAAVIGLNASLGTRGTNARRRLGVGELAVLGSGDLAFAVATLVAVSAAQAASSAVPTVTVAGGEAGLGRLTDALIGVAVAPTFSQGLFLPEPLGLLRRAQRAALLDLAVVPRPPAT</sequence>
<comment type="caution">
    <text evidence="1">The sequence shown here is derived from an EMBL/GenBank/DDBJ whole genome shotgun (WGS) entry which is preliminary data.</text>
</comment>
<evidence type="ECO:0000313" key="2">
    <source>
        <dbReference type="Proteomes" id="UP000484842"/>
    </source>
</evidence>
<name>A0A7X1NVE7_9DEIO</name>
<dbReference type="RefSeq" id="WP_152870656.1">
    <property type="nucleotide sequence ID" value="NZ_WBSL01000002.1"/>
</dbReference>
<gene>
    <name evidence="1" type="ORF">F8S09_07355</name>
</gene>
<keyword evidence="2" id="KW-1185">Reference proteome</keyword>